<dbReference type="EMBL" id="HACG01018384">
    <property type="protein sequence ID" value="CEK65249.1"/>
    <property type="molecule type" value="Transcribed_RNA"/>
</dbReference>
<accession>A0A0B6Z9G0</accession>
<dbReference type="AlphaFoldDB" id="A0A0B6Z9G0"/>
<protein>
    <submittedName>
        <fullName evidence="1">Uncharacterized protein</fullName>
    </submittedName>
</protein>
<organism evidence="1">
    <name type="scientific">Arion vulgaris</name>
    <dbReference type="NCBI Taxonomy" id="1028688"/>
    <lineage>
        <taxon>Eukaryota</taxon>
        <taxon>Metazoa</taxon>
        <taxon>Spiralia</taxon>
        <taxon>Lophotrochozoa</taxon>
        <taxon>Mollusca</taxon>
        <taxon>Gastropoda</taxon>
        <taxon>Heterobranchia</taxon>
        <taxon>Euthyneura</taxon>
        <taxon>Panpulmonata</taxon>
        <taxon>Eupulmonata</taxon>
        <taxon>Stylommatophora</taxon>
        <taxon>Helicina</taxon>
        <taxon>Arionoidea</taxon>
        <taxon>Arionidae</taxon>
        <taxon>Arion</taxon>
    </lineage>
</organism>
<evidence type="ECO:0000313" key="1">
    <source>
        <dbReference type="EMBL" id="CEK65249.1"/>
    </source>
</evidence>
<proteinExistence type="predicted"/>
<gene>
    <name evidence="1" type="primary">ORF54410</name>
</gene>
<sequence>FRPIAAVYNNSLASEATPCYQTQVVPAFGPAELCDLTKVNGAPWFCGHPIKSQLNCSHYAGSVVIGSTNNYPITDAEREILDRSCKSQG</sequence>
<name>A0A0B6Z9G0_9EUPU</name>
<reference evidence="1" key="1">
    <citation type="submission" date="2014-12" db="EMBL/GenBank/DDBJ databases">
        <title>Insight into the proteome of Arion vulgaris.</title>
        <authorList>
            <person name="Aradska J."/>
            <person name="Bulat T."/>
            <person name="Smidak R."/>
            <person name="Sarate P."/>
            <person name="Gangsoo J."/>
            <person name="Sialana F."/>
            <person name="Bilban M."/>
            <person name="Lubec G."/>
        </authorList>
    </citation>
    <scope>NUCLEOTIDE SEQUENCE</scope>
    <source>
        <tissue evidence="1">Skin</tissue>
    </source>
</reference>
<feature type="non-terminal residue" evidence="1">
    <location>
        <position position="1"/>
    </location>
</feature>